<organism evidence="11 12">
    <name type="scientific">Anaeromyxobacter paludicola</name>
    <dbReference type="NCBI Taxonomy" id="2918171"/>
    <lineage>
        <taxon>Bacteria</taxon>
        <taxon>Pseudomonadati</taxon>
        <taxon>Myxococcota</taxon>
        <taxon>Myxococcia</taxon>
        <taxon>Myxococcales</taxon>
        <taxon>Cystobacterineae</taxon>
        <taxon>Anaeromyxobacteraceae</taxon>
        <taxon>Anaeromyxobacter</taxon>
    </lineage>
</organism>
<keyword evidence="7 9" id="KW-0811">Translocation</keyword>
<evidence type="ECO:0000256" key="8">
    <source>
        <dbReference type="ARBA" id="ARBA00023136"/>
    </source>
</evidence>
<comment type="subunit">
    <text evidence="9">Forms a complex with TatC.</text>
</comment>
<evidence type="ECO:0000256" key="5">
    <source>
        <dbReference type="ARBA" id="ARBA00022927"/>
    </source>
</evidence>
<dbReference type="Pfam" id="PF02416">
    <property type="entry name" value="TatA_B_E"/>
    <property type="match status" value="1"/>
</dbReference>
<comment type="similarity">
    <text evidence="9">Belongs to the TatA/E family.</text>
</comment>
<dbReference type="Gene3D" id="1.20.5.3310">
    <property type="match status" value="1"/>
</dbReference>
<keyword evidence="5 9" id="KW-0653">Protein transport</keyword>
<evidence type="ECO:0000256" key="7">
    <source>
        <dbReference type="ARBA" id="ARBA00023010"/>
    </source>
</evidence>
<protein>
    <recommendedName>
        <fullName evidence="9">Sec-independent protein translocase protein TatA</fullName>
    </recommendedName>
</protein>
<keyword evidence="4 9" id="KW-0812">Transmembrane</keyword>
<evidence type="ECO:0000256" key="6">
    <source>
        <dbReference type="ARBA" id="ARBA00022989"/>
    </source>
</evidence>
<evidence type="ECO:0000256" key="1">
    <source>
        <dbReference type="ARBA" id="ARBA00004162"/>
    </source>
</evidence>
<name>A0ABN6N7L6_9BACT</name>
<evidence type="ECO:0000313" key="12">
    <source>
        <dbReference type="Proteomes" id="UP001162734"/>
    </source>
</evidence>
<proteinExistence type="inferred from homology"/>
<evidence type="ECO:0000256" key="3">
    <source>
        <dbReference type="ARBA" id="ARBA00022475"/>
    </source>
</evidence>
<keyword evidence="2 9" id="KW-0813">Transport</keyword>
<dbReference type="PANTHER" id="PTHR42982">
    <property type="entry name" value="SEC-INDEPENDENT PROTEIN TRANSLOCASE PROTEIN TATA"/>
    <property type="match status" value="1"/>
</dbReference>
<dbReference type="PANTHER" id="PTHR42982:SF1">
    <property type="entry name" value="SEC-INDEPENDENT PROTEIN TRANSLOCASE PROTEIN TATA"/>
    <property type="match status" value="1"/>
</dbReference>
<evidence type="ECO:0000256" key="4">
    <source>
        <dbReference type="ARBA" id="ARBA00022692"/>
    </source>
</evidence>
<evidence type="ECO:0000256" key="10">
    <source>
        <dbReference type="SAM" id="MobiDB-lite"/>
    </source>
</evidence>
<accession>A0ABN6N7L6</accession>
<comment type="function">
    <text evidence="9">Part of the twin-arginine translocation (Tat) system that transports large folded proteins containing a characteristic twin-arginine motif in their signal peptide across membranes. TatA could form the protein-conducting channel of the Tat system.</text>
</comment>
<dbReference type="RefSeq" id="WP_248345125.1">
    <property type="nucleotide sequence ID" value="NZ_AP025592.1"/>
</dbReference>
<keyword evidence="3 9" id="KW-1003">Cell membrane</keyword>
<evidence type="ECO:0000256" key="9">
    <source>
        <dbReference type="HAMAP-Rule" id="MF_00236"/>
    </source>
</evidence>
<dbReference type="Proteomes" id="UP001162734">
    <property type="component" value="Chromosome"/>
</dbReference>
<keyword evidence="12" id="KW-1185">Reference proteome</keyword>
<sequence length="62" mass="6679">MFGLRMPELLIILGVVVVLFGGSKLPELGKGLGEGMKSFRKAMKEARADDDEEPATKSQKAS</sequence>
<dbReference type="NCBIfam" id="TIGR01411">
    <property type="entry name" value="tatAE"/>
    <property type="match status" value="1"/>
</dbReference>
<keyword evidence="6 9" id="KW-1133">Transmembrane helix</keyword>
<reference evidence="12" key="1">
    <citation type="journal article" date="2022" name="Int. J. Syst. Evol. Microbiol.">
        <title>Anaeromyxobacter oryzae sp. nov., Anaeromyxobacter diazotrophicus sp. nov. and Anaeromyxobacter paludicola sp. nov., isolated from paddy soils.</title>
        <authorList>
            <person name="Itoh H."/>
            <person name="Xu Z."/>
            <person name="Mise K."/>
            <person name="Masuda Y."/>
            <person name="Ushijima N."/>
            <person name="Hayakawa C."/>
            <person name="Shiratori Y."/>
            <person name="Senoo K."/>
        </authorList>
    </citation>
    <scope>NUCLEOTIDE SEQUENCE [LARGE SCALE GENOMIC DNA]</scope>
    <source>
        <strain evidence="12">Red630</strain>
    </source>
</reference>
<feature type="region of interest" description="Disordered" evidence="10">
    <location>
        <begin position="43"/>
        <end position="62"/>
    </location>
</feature>
<dbReference type="InterPro" id="IPR006312">
    <property type="entry name" value="TatA/E"/>
</dbReference>
<evidence type="ECO:0000256" key="2">
    <source>
        <dbReference type="ARBA" id="ARBA00022448"/>
    </source>
</evidence>
<dbReference type="InterPro" id="IPR003369">
    <property type="entry name" value="TatA/B/E"/>
</dbReference>
<evidence type="ECO:0000313" key="11">
    <source>
        <dbReference type="EMBL" id="BDG08024.1"/>
    </source>
</evidence>
<dbReference type="EMBL" id="AP025592">
    <property type="protein sequence ID" value="BDG08024.1"/>
    <property type="molecule type" value="Genomic_DNA"/>
</dbReference>
<keyword evidence="8 9" id="KW-0472">Membrane</keyword>
<comment type="subcellular location">
    <subcellularLocation>
        <location evidence="1 9">Cell membrane</location>
        <topology evidence="1 9">Single-pass membrane protein</topology>
    </subcellularLocation>
</comment>
<gene>
    <name evidence="9" type="primary">tatA</name>
    <name evidence="11" type="ORF">AMPC_11370</name>
</gene>
<dbReference type="HAMAP" id="MF_00236">
    <property type="entry name" value="TatA_E"/>
    <property type="match status" value="1"/>
</dbReference>